<accession>A0A645GVN8</accession>
<keyword evidence="1" id="KW-0812">Transmembrane</keyword>
<organism evidence="2">
    <name type="scientific">bioreactor metagenome</name>
    <dbReference type="NCBI Taxonomy" id="1076179"/>
    <lineage>
        <taxon>unclassified sequences</taxon>
        <taxon>metagenomes</taxon>
        <taxon>ecological metagenomes</taxon>
    </lineage>
</organism>
<proteinExistence type="predicted"/>
<dbReference type="EMBL" id="VSSQ01080681">
    <property type="protein sequence ID" value="MPN29819.1"/>
    <property type="molecule type" value="Genomic_DNA"/>
</dbReference>
<gene>
    <name evidence="2" type="primary">citN_7</name>
    <name evidence="2" type="ORF">SDC9_177272</name>
</gene>
<name>A0A645GVN8_9ZZZZ</name>
<keyword evidence="1" id="KW-1133">Transmembrane helix</keyword>
<dbReference type="AlphaFoldDB" id="A0A645GVN8"/>
<reference evidence="2" key="1">
    <citation type="submission" date="2019-08" db="EMBL/GenBank/DDBJ databases">
        <authorList>
            <person name="Kucharzyk K."/>
            <person name="Murdoch R.W."/>
            <person name="Higgins S."/>
            <person name="Loffler F."/>
        </authorList>
    </citation>
    <scope>NUCLEOTIDE SEQUENCE</scope>
</reference>
<protein>
    <submittedName>
        <fullName evidence="2">Citrate transporter</fullName>
    </submittedName>
</protein>
<keyword evidence="1" id="KW-0472">Membrane</keyword>
<comment type="caution">
    <text evidence="2">The sequence shown here is derived from an EMBL/GenBank/DDBJ whole genome shotgun (WGS) entry which is preliminary data.</text>
</comment>
<evidence type="ECO:0000313" key="2">
    <source>
        <dbReference type="EMBL" id="MPN29819.1"/>
    </source>
</evidence>
<feature type="transmembrane region" description="Helical" evidence="1">
    <location>
        <begin position="41"/>
        <end position="63"/>
    </location>
</feature>
<sequence>MNVALAMILGKNVALLISPLVPATFLATGLADIELKDHMKFSFGWLFAISLIMLVCGILFGIVTI</sequence>
<evidence type="ECO:0000256" key="1">
    <source>
        <dbReference type="SAM" id="Phobius"/>
    </source>
</evidence>